<gene>
    <name evidence="7" type="ORF">ACFFOL_15310</name>
</gene>
<feature type="DNA-binding region" description="H-T-H motif" evidence="5">
    <location>
        <begin position="34"/>
        <end position="53"/>
    </location>
</feature>
<name>A0ABD5MNY0_9EURY</name>
<accession>A0ABD5MNY0</accession>
<organism evidence="7 8">
    <name type="scientific">Halobaculum roseum</name>
    <dbReference type="NCBI Taxonomy" id="2175149"/>
    <lineage>
        <taxon>Archaea</taxon>
        <taxon>Methanobacteriati</taxon>
        <taxon>Methanobacteriota</taxon>
        <taxon>Stenosarchaea group</taxon>
        <taxon>Halobacteria</taxon>
        <taxon>Halobacteriales</taxon>
        <taxon>Haloferacaceae</taxon>
        <taxon>Halobaculum</taxon>
    </lineage>
</organism>
<evidence type="ECO:0000313" key="8">
    <source>
        <dbReference type="Proteomes" id="UP001589595"/>
    </source>
</evidence>
<dbReference type="InterPro" id="IPR050109">
    <property type="entry name" value="HTH-type_TetR-like_transc_reg"/>
</dbReference>
<keyword evidence="1" id="KW-0678">Repressor</keyword>
<dbReference type="EMBL" id="JBHMAJ010000009">
    <property type="protein sequence ID" value="MFB9825538.1"/>
    <property type="molecule type" value="Genomic_DNA"/>
</dbReference>
<dbReference type="RefSeq" id="WP_225935102.1">
    <property type="nucleotide sequence ID" value="NZ_CP082286.1"/>
</dbReference>
<dbReference type="InterPro" id="IPR001647">
    <property type="entry name" value="HTH_TetR"/>
</dbReference>
<dbReference type="Gene3D" id="1.10.357.10">
    <property type="entry name" value="Tetracycline Repressor, domain 2"/>
    <property type="match status" value="1"/>
</dbReference>
<proteinExistence type="predicted"/>
<evidence type="ECO:0000256" key="2">
    <source>
        <dbReference type="ARBA" id="ARBA00023015"/>
    </source>
</evidence>
<evidence type="ECO:0000259" key="6">
    <source>
        <dbReference type="PROSITE" id="PS50977"/>
    </source>
</evidence>
<dbReference type="PANTHER" id="PTHR30055">
    <property type="entry name" value="HTH-TYPE TRANSCRIPTIONAL REGULATOR RUTR"/>
    <property type="match status" value="1"/>
</dbReference>
<keyword evidence="4" id="KW-0804">Transcription</keyword>
<comment type="caution">
    <text evidence="7">The sequence shown here is derived from an EMBL/GenBank/DDBJ whole genome shotgun (WGS) entry which is preliminary data.</text>
</comment>
<dbReference type="Proteomes" id="UP001589595">
    <property type="component" value="Unassembled WGS sequence"/>
</dbReference>
<dbReference type="GO" id="GO:0003677">
    <property type="term" value="F:DNA binding"/>
    <property type="evidence" value="ECO:0007669"/>
    <property type="project" value="UniProtKB-UniRule"/>
</dbReference>
<protein>
    <submittedName>
        <fullName evidence="7">TetR/AcrR family transcriptional regulator</fullName>
    </submittedName>
</protein>
<keyword evidence="3 5" id="KW-0238">DNA-binding</keyword>
<keyword evidence="8" id="KW-1185">Reference proteome</keyword>
<dbReference type="InterPro" id="IPR036271">
    <property type="entry name" value="Tet_transcr_reg_TetR-rel_C_sf"/>
</dbReference>
<reference evidence="7" key="1">
    <citation type="submission" date="2024-09" db="EMBL/GenBank/DDBJ databases">
        <authorList>
            <person name="Sun Q."/>
        </authorList>
    </citation>
    <scope>NUCLEOTIDE SEQUENCE [LARGE SCALE GENOMIC DNA]</scope>
    <source>
        <strain evidence="7">JCM 31273</strain>
    </source>
</reference>
<evidence type="ECO:0000313" key="7">
    <source>
        <dbReference type="EMBL" id="MFB9825538.1"/>
    </source>
</evidence>
<evidence type="ECO:0000256" key="3">
    <source>
        <dbReference type="ARBA" id="ARBA00023125"/>
    </source>
</evidence>
<dbReference type="SUPFAM" id="SSF46689">
    <property type="entry name" value="Homeodomain-like"/>
    <property type="match status" value="1"/>
</dbReference>
<evidence type="ECO:0000256" key="5">
    <source>
        <dbReference type="PROSITE-ProRule" id="PRU00335"/>
    </source>
</evidence>
<dbReference type="PANTHER" id="PTHR30055:SF175">
    <property type="entry name" value="HTH-TYPE TRANSCRIPTIONAL REPRESSOR KSTR2"/>
    <property type="match status" value="1"/>
</dbReference>
<dbReference type="Pfam" id="PF00440">
    <property type="entry name" value="TetR_N"/>
    <property type="match status" value="1"/>
</dbReference>
<dbReference type="InterPro" id="IPR009057">
    <property type="entry name" value="Homeodomain-like_sf"/>
</dbReference>
<dbReference type="SUPFAM" id="SSF48498">
    <property type="entry name" value="Tetracyclin repressor-like, C-terminal domain"/>
    <property type="match status" value="1"/>
</dbReference>
<evidence type="ECO:0000256" key="4">
    <source>
        <dbReference type="ARBA" id="ARBA00023163"/>
    </source>
</evidence>
<dbReference type="InterPro" id="IPR041478">
    <property type="entry name" value="TetR_C_27"/>
</dbReference>
<sequence length="219" mass="25104">MSKSDEGSVPPDTREDIMEATFRALSEHGYSALRMRDIGEEMEMTRQVIHYHYDGKQDLMSSFLEYIIDQYEGSVEVDGDAPPREELEARVHQCLFGPGFEEFSHWDRMKVYHELFTHAQNDEEHRAIFNEHYGRIRGSITEVVEDGIERGVFRDTDPERAGQLITDIIHAARGRKLSLGHDDAPEQAWRSIDEFVVDSLLADAERSDAERSDLDGSDA</sequence>
<keyword evidence="2" id="KW-0805">Transcription regulation</keyword>
<dbReference type="PROSITE" id="PS50977">
    <property type="entry name" value="HTH_TETR_2"/>
    <property type="match status" value="1"/>
</dbReference>
<dbReference type="AlphaFoldDB" id="A0ABD5MNY0"/>
<dbReference type="GeneID" id="67211456"/>
<dbReference type="Pfam" id="PF17935">
    <property type="entry name" value="TetR_C_27"/>
    <property type="match status" value="1"/>
</dbReference>
<evidence type="ECO:0000256" key="1">
    <source>
        <dbReference type="ARBA" id="ARBA00022491"/>
    </source>
</evidence>
<feature type="domain" description="HTH tetR-type" evidence="6">
    <location>
        <begin position="11"/>
        <end position="71"/>
    </location>
</feature>